<dbReference type="Pfam" id="PF00076">
    <property type="entry name" value="RRM_1"/>
    <property type="match status" value="1"/>
</dbReference>
<dbReference type="InterPro" id="IPR035979">
    <property type="entry name" value="RBD_domain_sf"/>
</dbReference>
<dbReference type="InterPro" id="IPR012677">
    <property type="entry name" value="Nucleotide-bd_a/b_plait_sf"/>
</dbReference>
<feature type="domain" description="RRM" evidence="6">
    <location>
        <begin position="116"/>
        <end position="187"/>
    </location>
</feature>
<organism evidence="7 8">
    <name type="scientific">Takifugu flavidus</name>
    <name type="common">sansaifugu</name>
    <dbReference type="NCBI Taxonomy" id="433684"/>
    <lineage>
        <taxon>Eukaryota</taxon>
        <taxon>Metazoa</taxon>
        <taxon>Chordata</taxon>
        <taxon>Craniata</taxon>
        <taxon>Vertebrata</taxon>
        <taxon>Euteleostomi</taxon>
        <taxon>Actinopterygii</taxon>
        <taxon>Neopterygii</taxon>
        <taxon>Teleostei</taxon>
        <taxon>Neoteleostei</taxon>
        <taxon>Acanthomorphata</taxon>
        <taxon>Eupercaria</taxon>
        <taxon>Tetraodontiformes</taxon>
        <taxon>Tetradontoidea</taxon>
        <taxon>Tetraodontidae</taxon>
        <taxon>Takifugu</taxon>
    </lineage>
</organism>
<dbReference type="PANTHER" id="PTHR13968">
    <property type="entry name" value="HETEROGENEOUS NUCLEAR RIBONUCLEOPROTEIN"/>
    <property type="match status" value="1"/>
</dbReference>
<dbReference type="Gene3D" id="3.30.70.330">
    <property type="match status" value="1"/>
</dbReference>
<keyword evidence="8" id="KW-1185">Reference proteome</keyword>
<evidence type="ECO:0000313" key="7">
    <source>
        <dbReference type="EMBL" id="TWW74091.1"/>
    </source>
</evidence>
<dbReference type="AlphaFoldDB" id="A0A5C6P5M5"/>
<sequence length="205" mass="21945">MAAPAREQVHQRLCFCSVPLSGAFFSTSGPGNNQAGVAAARPRGTLAAGVPGNGKRNQFSRPPPSVENVHRSGKWPKQPPGEPGPAESKEGNLRRMTGKTQTSNVTNKNDPRSLNSRVFIGNLNTAIVKKSDIEVIFAKYGKIVGCSVHKGYAFVQYLNERNARAAVAGDNARIIAGQPLVSELNDPRSFVTSVSISLALRIILR</sequence>
<dbReference type="SMART" id="SM00360">
    <property type="entry name" value="RRM"/>
    <property type="match status" value="1"/>
</dbReference>
<evidence type="ECO:0000256" key="1">
    <source>
        <dbReference type="ARBA" id="ARBA00008631"/>
    </source>
</evidence>
<gene>
    <name evidence="7" type="ORF">D4764_14G0000920</name>
</gene>
<comment type="caution">
    <text evidence="7">The sequence shown here is derived from an EMBL/GenBank/DDBJ whole genome shotgun (WGS) entry which is preliminary data.</text>
</comment>
<protein>
    <submittedName>
        <fullName evidence="7">RNA-binding Raly-like protein</fullName>
    </submittedName>
</protein>
<dbReference type="PANTHER" id="PTHR13968:SF21">
    <property type="entry name" value="RNA-BINDING RALY-LIKE PROTEIN"/>
    <property type="match status" value="1"/>
</dbReference>
<evidence type="ECO:0000256" key="2">
    <source>
        <dbReference type="ARBA" id="ARBA00022884"/>
    </source>
</evidence>
<dbReference type="InterPro" id="IPR051186">
    <property type="entry name" value="RRM_HNRPC/RALY_subfam"/>
</dbReference>
<reference evidence="7 8" key="1">
    <citation type="submission" date="2019-04" db="EMBL/GenBank/DDBJ databases">
        <title>Chromosome genome assembly for Takifugu flavidus.</title>
        <authorList>
            <person name="Xiao S."/>
        </authorList>
    </citation>
    <scope>NUCLEOTIDE SEQUENCE [LARGE SCALE GENOMIC DNA]</scope>
    <source>
        <strain evidence="7">HTHZ2018</strain>
        <tissue evidence="7">Muscle</tissue>
    </source>
</reference>
<evidence type="ECO:0000256" key="5">
    <source>
        <dbReference type="SAM" id="MobiDB-lite"/>
    </source>
</evidence>
<dbReference type="SUPFAM" id="SSF54928">
    <property type="entry name" value="RNA-binding domain, RBD"/>
    <property type="match status" value="1"/>
</dbReference>
<dbReference type="EMBL" id="RHFK02000006">
    <property type="protein sequence ID" value="TWW74091.1"/>
    <property type="molecule type" value="Genomic_DNA"/>
</dbReference>
<dbReference type="PROSITE" id="PS50102">
    <property type="entry name" value="RRM"/>
    <property type="match status" value="1"/>
</dbReference>
<dbReference type="GO" id="GO:0005634">
    <property type="term" value="C:nucleus"/>
    <property type="evidence" value="ECO:0007669"/>
    <property type="project" value="TreeGrafter"/>
</dbReference>
<evidence type="ECO:0000313" key="8">
    <source>
        <dbReference type="Proteomes" id="UP000324091"/>
    </source>
</evidence>
<dbReference type="Proteomes" id="UP000324091">
    <property type="component" value="Chromosome 14"/>
</dbReference>
<proteinExistence type="inferred from homology"/>
<dbReference type="InterPro" id="IPR000504">
    <property type="entry name" value="RRM_dom"/>
</dbReference>
<comment type="similarity">
    <text evidence="1">Belongs to the RRM HNRPC family. RALY subfamily.</text>
</comment>
<keyword evidence="3" id="KW-0175">Coiled coil</keyword>
<keyword evidence="2 4" id="KW-0694">RNA-binding</keyword>
<evidence type="ECO:0000256" key="4">
    <source>
        <dbReference type="PROSITE-ProRule" id="PRU00176"/>
    </source>
</evidence>
<accession>A0A5C6P5M5</accession>
<name>A0A5C6P5M5_9TELE</name>
<dbReference type="GO" id="GO:0003723">
    <property type="term" value="F:RNA binding"/>
    <property type="evidence" value="ECO:0007669"/>
    <property type="project" value="UniProtKB-UniRule"/>
</dbReference>
<feature type="region of interest" description="Disordered" evidence="5">
    <location>
        <begin position="45"/>
        <end position="110"/>
    </location>
</feature>
<evidence type="ECO:0000259" key="6">
    <source>
        <dbReference type="PROSITE" id="PS50102"/>
    </source>
</evidence>
<evidence type="ECO:0000256" key="3">
    <source>
        <dbReference type="ARBA" id="ARBA00023054"/>
    </source>
</evidence>
<dbReference type="FunFam" id="3.30.70.330:FF:000019">
    <property type="entry name" value="heterogeneous nuclear ribonucleoproteins C1/C2 isoform X1"/>
    <property type="match status" value="1"/>
</dbReference>
<feature type="compositionally biased region" description="Polar residues" evidence="5">
    <location>
        <begin position="98"/>
        <end position="110"/>
    </location>
</feature>